<dbReference type="OrthoDB" id="536399at2759"/>
<evidence type="ECO:0000313" key="8">
    <source>
        <dbReference type="EMBL" id="CAD7701815.1"/>
    </source>
</evidence>
<evidence type="ECO:0000313" key="9">
    <source>
        <dbReference type="Proteomes" id="UP000708148"/>
    </source>
</evidence>
<feature type="domain" description="NF-X1-type" evidence="7">
    <location>
        <begin position="194"/>
        <end position="212"/>
    </location>
</feature>
<keyword evidence="9" id="KW-1185">Reference proteome</keyword>
<feature type="domain" description="NF-X1-type" evidence="7">
    <location>
        <begin position="246"/>
        <end position="264"/>
    </location>
</feature>
<dbReference type="GO" id="GO:0005634">
    <property type="term" value="C:nucleus"/>
    <property type="evidence" value="ECO:0007669"/>
    <property type="project" value="InterPro"/>
</dbReference>
<keyword evidence="4" id="KW-0863">Zinc-finger</keyword>
<evidence type="ECO:0000256" key="3">
    <source>
        <dbReference type="ARBA" id="ARBA00022737"/>
    </source>
</evidence>
<organism evidence="8 9">
    <name type="scientific">Ostreobium quekettii</name>
    <dbReference type="NCBI Taxonomy" id="121088"/>
    <lineage>
        <taxon>Eukaryota</taxon>
        <taxon>Viridiplantae</taxon>
        <taxon>Chlorophyta</taxon>
        <taxon>core chlorophytes</taxon>
        <taxon>Ulvophyceae</taxon>
        <taxon>TCBD clade</taxon>
        <taxon>Bryopsidales</taxon>
        <taxon>Ostreobineae</taxon>
        <taxon>Ostreobiaceae</taxon>
        <taxon>Ostreobium</taxon>
    </lineage>
</organism>
<protein>
    <recommendedName>
        <fullName evidence="7">NF-X1-type domain-containing protein</fullName>
    </recommendedName>
</protein>
<evidence type="ECO:0000256" key="4">
    <source>
        <dbReference type="ARBA" id="ARBA00022771"/>
    </source>
</evidence>
<dbReference type="CDD" id="cd06008">
    <property type="entry name" value="NF-X1-zinc-finger"/>
    <property type="match status" value="3"/>
</dbReference>
<dbReference type="InterPro" id="IPR019786">
    <property type="entry name" value="Zinc_finger_PHD-type_CS"/>
</dbReference>
<dbReference type="GO" id="GO:0000981">
    <property type="term" value="F:DNA-binding transcription factor activity, RNA polymerase II-specific"/>
    <property type="evidence" value="ECO:0007669"/>
    <property type="project" value="TreeGrafter"/>
</dbReference>
<dbReference type="SMART" id="SM00438">
    <property type="entry name" value="ZnF_NFX"/>
    <property type="match status" value="4"/>
</dbReference>
<name>A0A8S1J3W5_9CHLO</name>
<evidence type="ECO:0000259" key="7">
    <source>
        <dbReference type="SMART" id="SM00438"/>
    </source>
</evidence>
<dbReference type="InterPro" id="IPR000967">
    <property type="entry name" value="Znf_NFX1"/>
</dbReference>
<comment type="similarity">
    <text evidence="1">Belongs to the NFX1 family.</text>
</comment>
<keyword evidence="5" id="KW-0862">Zinc</keyword>
<dbReference type="AlphaFoldDB" id="A0A8S1J3W5"/>
<dbReference type="EMBL" id="CAJHUC010001637">
    <property type="protein sequence ID" value="CAD7701815.1"/>
    <property type="molecule type" value="Genomic_DNA"/>
</dbReference>
<accession>A0A8S1J3W5</accession>
<evidence type="ECO:0000256" key="2">
    <source>
        <dbReference type="ARBA" id="ARBA00022723"/>
    </source>
</evidence>
<sequence length="400" mass="43377">MSAEAWPEPSVKSALGDTAHAPHEGPSGELTATVLAEYAAQVATAGADGSDFSQGLGRVEERLQNCDSNACVCLVCLEVIHGEDPVWICREGCHDLFHLHCIQGWARQQKQVAAESATRHLNPERFPDALSTRKESAEWGCPKCRTPDSSTHIPTSYYCFCGKTLDPTFDPWLPAHSCGEKCGRELLGRGGHACGHSCMLLCHPGPCPPCPRLVEESCHCGKVTRRQRCGQKSFSCGTVCGKGLSCGHNCPAACHPDSCPPCELTGEFSCKCGKERRTVSCSEQVFECGEVCGKPLACGRHKCSKICHYGDCGGCPMSGIRHCHCGKVEFPELTCMDAAPSCGDTCGRWLPCGRHRCTDRCHPGDCAQACRQRVTKVWEESKGSYMPRDIHLLTQVHEPP</sequence>
<keyword evidence="2" id="KW-0479">Metal-binding</keyword>
<dbReference type="GO" id="GO:0008270">
    <property type="term" value="F:zinc ion binding"/>
    <property type="evidence" value="ECO:0007669"/>
    <property type="project" value="UniProtKB-KW"/>
</dbReference>
<dbReference type="InterPro" id="IPR034078">
    <property type="entry name" value="NFX1_fam"/>
</dbReference>
<gene>
    <name evidence="8" type="ORF">OSTQU699_LOCUS7172</name>
</gene>
<reference evidence="8" key="1">
    <citation type="submission" date="2020-12" db="EMBL/GenBank/DDBJ databases">
        <authorList>
            <person name="Iha C."/>
        </authorList>
    </citation>
    <scope>NUCLEOTIDE SEQUENCE</scope>
</reference>
<dbReference type="Pfam" id="PF01422">
    <property type="entry name" value="zf-NF-X1"/>
    <property type="match status" value="4"/>
</dbReference>
<dbReference type="PANTHER" id="PTHR12360">
    <property type="entry name" value="NUCLEAR TRANSCRIPTION FACTOR, X-BOX BINDING 1 NFX1"/>
    <property type="match status" value="1"/>
</dbReference>
<dbReference type="PROSITE" id="PS01359">
    <property type="entry name" value="ZF_PHD_1"/>
    <property type="match status" value="1"/>
</dbReference>
<evidence type="ECO:0000256" key="5">
    <source>
        <dbReference type="ARBA" id="ARBA00022833"/>
    </source>
</evidence>
<dbReference type="GO" id="GO:0000977">
    <property type="term" value="F:RNA polymerase II transcription regulatory region sequence-specific DNA binding"/>
    <property type="evidence" value="ECO:0007669"/>
    <property type="project" value="TreeGrafter"/>
</dbReference>
<proteinExistence type="inferred from homology"/>
<feature type="domain" description="NF-X1-type" evidence="7">
    <location>
        <begin position="352"/>
        <end position="372"/>
    </location>
</feature>
<dbReference type="PANTHER" id="PTHR12360:SF1">
    <property type="entry name" value="NF-X1-TYPE ZINC FINGER PROTEIN NFXL1"/>
    <property type="match status" value="1"/>
</dbReference>
<dbReference type="Proteomes" id="UP000708148">
    <property type="component" value="Unassembled WGS sequence"/>
</dbReference>
<evidence type="ECO:0000256" key="1">
    <source>
        <dbReference type="ARBA" id="ARBA00007269"/>
    </source>
</evidence>
<feature type="region of interest" description="Disordered" evidence="6">
    <location>
        <begin position="1"/>
        <end position="27"/>
    </location>
</feature>
<feature type="domain" description="NF-X1-type" evidence="7">
    <location>
        <begin position="298"/>
        <end position="317"/>
    </location>
</feature>
<evidence type="ECO:0000256" key="6">
    <source>
        <dbReference type="SAM" id="MobiDB-lite"/>
    </source>
</evidence>
<comment type="caution">
    <text evidence="8">The sequence shown here is derived from an EMBL/GenBank/DDBJ whole genome shotgun (WGS) entry which is preliminary data.</text>
</comment>
<keyword evidence="3" id="KW-0677">Repeat</keyword>